<dbReference type="EMBL" id="VXIT01000005">
    <property type="protein sequence ID" value="KAA6412705.1"/>
    <property type="molecule type" value="Genomic_DNA"/>
</dbReference>
<organism evidence="1 2">
    <name type="scientific">Lasallia pustulata</name>
    <dbReference type="NCBI Taxonomy" id="136370"/>
    <lineage>
        <taxon>Eukaryota</taxon>
        <taxon>Fungi</taxon>
        <taxon>Dikarya</taxon>
        <taxon>Ascomycota</taxon>
        <taxon>Pezizomycotina</taxon>
        <taxon>Lecanoromycetes</taxon>
        <taxon>OSLEUM clade</taxon>
        <taxon>Umbilicariomycetidae</taxon>
        <taxon>Umbilicariales</taxon>
        <taxon>Umbilicariaceae</taxon>
        <taxon>Lasallia</taxon>
    </lineage>
</organism>
<reference evidence="1 2" key="1">
    <citation type="submission" date="2019-09" db="EMBL/GenBank/DDBJ databases">
        <title>The hologenome of the rock-dwelling lichen Lasallia pustulata.</title>
        <authorList>
            <person name="Greshake Tzovaras B."/>
            <person name="Segers F."/>
            <person name="Bicker A."/>
            <person name="Dal Grande F."/>
            <person name="Otte J."/>
            <person name="Hankeln T."/>
            <person name="Schmitt I."/>
            <person name="Ebersberger I."/>
        </authorList>
    </citation>
    <scope>NUCLEOTIDE SEQUENCE [LARGE SCALE GENOMIC DNA]</scope>
    <source>
        <strain evidence="1">A1-1</strain>
    </source>
</reference>
<name>A0A5M8PUP0_9LECA</name>
<comment type="caution">
    <text evidence="1">The sequence shown here is derived from an EMBL/GenBank/DDBJ whole genome shotgun (WGS) entry which is preliminary data.</text>
</comment>
<dbReference type="OrthoDB" id="1638493at2759"/>
<evidence type="ECO:0000313" key="1">
    <source>
        <dbReference type="EMBL" id="KAA6412705.1"/>
    </source>
</evidence>
<accession>A0A5M8PUP0</accession>
<gene>
    <name evidence="1" type="ORF">FRX48_03697</name>
</gene>
<dbReference type="CDD" id="cd09917">
    <property type="entry name" value="F-box_SF"/>
    <property type="match status" value="1"/>
</dbReference>
<dbReference type="AlphaFoldDB" id="A0A5M8PUP0"/>
<proteinExistence type="predicted"/>
<sequence>MQFEDLATELVLHIFQSCTSIPDVLNLASTCHHFRKVFAASQRLPILYRAAEAQFGPLQDAIQLVTHNASQPAHLMRSAPSSSALLHQLLEVGRVAQKWEAIYPLTKWKHDFTSRRLLTAPERRLLRRAIYRLWLYSRAFHTPAYPRTARKRRANVLERAALLHNWSSPELAQIEDVRLVIRHVLQHHVCPSNGALRRSFRNRFPDDPQQQQLLFQGHRSCPPPPSAFREHFHSALQVPAAPGFVAAEKFRAAALQELGAEGWGDEIPHYYVVEDMLKLDPGQVVWLRENAPLKGMVEGFVRGLGGWFENNGETFGETLEWVVGERGGDVQRLREEIAAGREGS</sequence>
<dbReference type="Proteomes" id="UP000324767">
    <property type="component" value="Unassembled WGS sequence"/>
</dbReference>
<evidence type="ECO:0000313" key="2">
    <source>
        <dbReference type="Proteomes" id="UP000324767"/>
    </source>
</evidence>
<protein>
    <submittedName>
        <fullName evidence="1">F-box domain</fullName>
    </submittedName>
</protein>